<keyword evidence="3 12" id="KW-0436">Ligase</keyword>
<dbReference type="EC" id="6.3.1.-" evidence="12"/>
<dbReference type="EMBL" id="JASXSX010000001">
    <property type="protein sequence ID" value="MDT3767556.1"/>
    <property type="molecule type" value="Genomic_DNA"/>
</dbReference>
<evidence type="ECO:0000313" key="13">
    <source>
        <dbReference type="Proteomes" id="UP001247542"/>
    </source>
</evidence>
<proteinExistence type="inferred from homology"/>
<evidence type="ECO:0000256" key="4">
    <source>
        <dbReference type="ARBA" id="ARBA00022723"/>
    </source>
</evidence>
<feature type="domain" description="GS catalytic" evidence="11">
    <location>
        <begin position="97"/>
        <end position="434"/>
    </location>
</feature>
<evidence type="ECO:0000256" key="7">
    <source>
        <dbReference type="ARBA" id="ARBA00022842"/>
    </source>
</evidence>
<dbReference type="PANTHER" id="PTHR43785">
    <property type="entry name" value="GAMMA-GLUTAMYLPUTRESCINE SYNTHETASE"/>
    <property type="match status" value="1"/>
</dbReference>
<evidence type="ECO:0000256" key="9">
    <source>
        <dbReference type="RuleBase" id="RU000384"/>
    </source>
</evidence>
<dbReference type="PROSITE" id="PS51987">
    <property type="entry name" value="GS_CATALYTIC"/>
    <property type="match status" value="1"/>
</dbReference>
<dbReference type="InterPro" id="IPR008146">
    <property type="entry name" value="Gln_synth_cat_dom"/>
</dbReference>
<comment type="cofactor">
    <cofactor evidence="1">
        <name>Mg(2+)</name>
        <dbReference type="ChEBI" id="CHEBI:18420"/>
    </cofactor>
</comment>
<dbReference type="SUPFAM" id="SSF55931">
    <property type="entry name" value="Glutamine synthetase/guanido kinase"/>
    <property type="match status" value="1"/>
</dbReference>
<keyword evidence="4" id="KW-0479">Metal-binding</keyword>
<evidence type="ECO:0000256" key="1">
    <source>
        <dbReference type="ARBA" id="ARBA00001946"/>
    </source>
</evidence>
<dbReference type="GO" id="GO:0016874">
    <property type="term" value="F:ligase activity"/>
    <property type="evidence" value="ECO:0007669"/>
    <property type="project" value="UniProtKB-KW"/>
</dbReference>
<dbReference type="InterPro" id="IPR014746">
    <property type="entry name" value="Gln_synth/guanido_kin_cat_dom"/>
</dbReference>
<dbReference type="PROSITE" id="PS00181">
    <property type="entry name" value="GLNA_ATP"/>
    <property type="match status" value="1"/>
</dbReference>
<gene>
    <name evidence="12" type="ORF">QS713_05700</name>
</gene>
<dbReference type="PANTHER" id="PTHR43785:SF11">
    <property type="entry name" value="GAMMA-GLUTAMYLPOLYAMINE SYNTHETASE GLNA2"/>
    <property type="match status" value="1"/>
</dbReference>
<evidence type="ECO:0000259" key="11">
    <source>
        <dbReference type="PROSITE" id="PS51987"/>
    </source>
</evidence>
<comment type="similarity">
    <text evidence="2 8 9">Belongs to the glutamine synthetase family.</text>
</comment>
<keyword evidence="6" id="KW-0067">ATP-binding</keyword>
<dbReference type="Proteomes" id="UP001247542">
    <property type="component" value="Unassembled WGS sequence"/>
</dbReference>
<evidence type="ECO:0000256" key="6">
    <source>
        <dbReference type="ARBA" id="ARBA00022840"/>
    </source>
</evidence>
<dbReference type="PROSITE" id="PS51986">
    <property type="entry name" value="GS_BETA_GRASP"/>
    <property type="match status" value="1"/>
</dbReference>
<dbReference type="Gene3D" id="3.30.590.10">
    <property type="entry name" value="Glutamine synthetase/guanido kinase, catalytic domain"/>
    <property type="match status" value="1"/>
</dbReference>
<sequence>MRTVVESDIRFIRLWFTDVSGQLKAVAIDPGELEAAFSEGLGFDGSAVQGLTRVYESDMLLRPDPTTFALLPNQGEKVARMFCDLLTPEGKPALSDPRGVLERTLRRAEEIGFSVQIHTEVEFYMLKQTSDPLAIEPVDNAGYFDYVARGGSNDFRRRAVQALEDMGISVEFSHHEAGPGQNEIDLRAADALTAADNIQSLHTVVQEIALSENQMATFMPKPFIDYPGSGMHTHISLLEGGSNAFYDPAGQHRMSRTARAFIAGLLRHAREISAVVNQHVNSYKRLWGGGEAPCYICWGHNNRSALVRIPLYKPGKGQDARVEYRAIDSAANPYLAFAVLIAAGLAGVQGRYDLMEEAQDDVWQLSDSERAVLGIEDLPHSLKDAIDTMARSELVAATLGEEAFDYVLRDKVSEWNAYRAQVTPWELRKSIRPL</sequence>
<dbReference type="SUPFAM" id="SSF54368">
    <property type="entry name" value="Glutamine synthetase, N-terminal domain"/>
    <property type="match status" value="1"/>
</dbReference>
<keyword evidence="7" id="KW-0460">Magnesium</keyword>
<dbReference type="InterPro" id="IPR008147">
    <property type="entry name" value="Gln_synt_N"/>
</dbReference>
<dbReference type="InterPro" id="IPR027303">
    <property type="entry name" value="Gln_synth_gly_rich_site"/>
</dbReference>
<dbReference type="Gene3D" id="3.10.20.70">
    <property type="entry name" value="Glutamine synthetase, N-terminal domain"/>
    <property type="match status" value="1"/>
</dbReference>
<keyword evidence="5" id="KW-0547">Nucleotide-binding</keyword>
<dbReference type="InterPro" id="IPR036651">
    <property type="entry name" value="Gln_synt_N_sf"/>
</dbReference>
<evidence type="ECO:0000256" key="5">
    <source>
        <dbReference type="ARBA" id="ARBA00022741"/>
    </source>
</evidence>
<evidence type="ECO:0000256" key="8">
    <source>
        <dbReference type="PROSITE-ProRule" id="PRU01330"/>
    </source>
</evidence>
<reference evidence="12 13" key="1">
    <citation type="submission" date="2023-06" db="EMBL/GenBank/DDBJ databases">
        <title>Draft genome sequence of Gleimia hominis type strain CCUG 57540T.</title>
        <authorList>
            <person name="Salva-Serra F."/>
            <person name="Cardew S."/>
            <person name="Jensie Markopoulos S."/>
            <person name="Ohlen M."/>
            <person name="Inganas E."/>
            <person name="Svensson-Stadler L."/>
            <person name="Moore E.R.B."/>
        </authorList>
    </citation>
    <scope>NUCLEOTIDE SEQUENCE [LARGE SCALE GENOMIC DNA]</scope>
    <source>
        <strain evidence="12 13">CCUG 57540</strain>
    </source>
</reference>
<accession>A0ABU3IC98</accession>
<evidence type="ECO:0000313" key="12">
    <source>
        <dbReference type="EMBL" id="MDT3767556.1"/>
    </source>
</evidence>
<protein>
    <submittedName>
        <fullName evidence="12">Glutamine synthetase family protein</fullName>
        <ecNumber evidence="12">6.3.1.-</ecNumber>
    </submittedName>
</protein>
<evidence type="ECO:0000259" key="10">
    <source>
        <dbReference type="PROSITE" id="PS51986"/>
    </source>
</evidence>
<keyword evidence="13" id="KW-1185">Reference proteome</keyword>
<comment type="caution">
    <text evidence="12">The sequence shown here is derived from an EMBL/GenBank/DDBJ whole genome shotgun (WGS) entry which is preliminary data.</text>
</comment>
<dbReference type="SMART" id="SM01230">
    <property type="entry name" value="Gln-synt_C"/>
    <property type="match status" value="1"/>
</dbReference>
<evidence type="ECO:0000256" key="3">
    <source>
        <dbReference type="ARBA" id="ARBA00022598"/>
    </source>
</evidence>
<name>A0ABU3IC98_9ACTO</name>
<dbReference type="Pfam" id="PF00120">
    <property type="entry name" value="Gln-synt_C"/>
    <property type="match status" value="1"/>
</dbReference>
<evidence type="ECO:0000256" key="2">
    <source>
        <dbReference type="ARBA" id="ARBA00009897"/>
    </source>
</evidence>
<feature type="domain" description="GS beta-grasp" evidence="10">
    <location>
        <begin position="7"/>
        <end position="90"/>
    </location>
</feature>
<organism evidence="12 13">
    <name type="scientific">Gleimia hominis</name>
    <dbReference type="NCBI Taxonomy" id="595468"/>
    <lineage>
        <taxon>Bacteria</taxon>
        <taxon>Bacillati</taxon>
        <taxon>Actinomycetota</taxon>
        <taxon>Actinomycetes</taxon>
        <taxon>Actinomycetales</taxon>
        <taxon>Actinomycetaceae</taxon>
        <taxon>Gleimia</taxon>
    </lineage>
</organism>
<dbReference type="Pfam" id="PF03951">
    <property type="entry name" value="Gln-synt_N"/>
    <property type="match status" value="1"/>
</dbReference>